<accession>A0A2P1PUP6</accession>
<protein>
    <recommendedName>
        <fullName evidence="3">DUF3800 domain-containing protein</fullName>
    </recommendedName>
</protein>
<evidence type="ECO:0008006" key="3">
    <source>
        <dbReference type="Google" id="ProtNLM"/>
    </source>
</evidence>
<organism evidence="1 2">
    <name type="scientific">Ahniella affigens</name>
    <dbReference type="NCBI Taxonomy" id="2021234"/>
    <lineage>
        <taxon>Bacteria</taxon>
        <taxon>Pseudomonadati</taxon>
        <taxon>Pseudomonadota</taxon>
        <taxon>Gammaproteobacteria</taxon>
        <taxon>Lysobacterales</taxon>
        <taxon>Rhodanobacteraceae</taxon>
        <taxon>Ahniella</taxon>
    </lineage>
</organism>
<dbReference type="Proteomes" id="UP000241074">
    <property type="component" value="Chromosome"/>
</dbReference>
<reference evidence="1 2" key="1">
    <citation type="submission" date="2018-03" db="EMBL/GenBank/DDBJ databases">
        <title>Ahniella affigens gen. nov., sp. nov., a gammaproteobacterium isolated from sandy soil near a stream.</title>
        <authorList>
            <person name="Ko Y."/>
            <person name="Kim J.-H."/>
        </authorList>
    </citation>
    <scope>NUCLEOTIDE SEQUENCE [LARGE SCALE GENOMIC DNA]</scope>
    <source>
        <strain evidence="1 2">D13</strain>
    </source>
</reference>
<dbReference type="AlphaFoldDB" id="A0A2P1PUP6"/>
<dbReference type="EMBL" id="CP027860">
    <property type="protein sequence ID" value="AVP98576.1"/>
    <property type="molecule type" value="Genomic_DNA"/>
</dbReference>
<evidence type="ECO:0000313" key="1">
    <source>
        <dbReference type="EMBL" id="AVP98576.1"/>
    </source>
</evidence>
<reference evidence="1 2" key="2">
    <citation type="submission" date="2018-03" db="EMBL/GenBank/DDBJ databases">
        <authorList>
            <person name="Keele B.F."/>
        </authorList>
    </citation>
    <scope>NUCLEOTIDE SEQUENCE [LARGE SCALE GENOMIC DNA]</scope>
    <source>
        <strain evidence="1 2">D13</strain>
    </source>
</reference>
<sequence length="257" mass="27817">MAFCYFDETIRDAGGFIVGALVVSKENLTVLVSEQWSQLGLDPQTHEYKSSSIKLGNELGLAQRNVVARILSQSNLGLVVAPSSDRARLGDYCARLIVQLLDAGLLSQEQHTVYLDQGIRVDAKEANSLGERGVTLFANCDSRSVCGIQVADHAAHALGGMLLEEMGIVRKLVRAGGSFGYEPSTMVELGFELWASLRYALMGRNQYIDGFSPPRDDPANPYFSLEGAGLYIAPSCSGRLSGFANSRFGVNYLGCIH</sequence>
<dbReference type="KEGG" id="xba:C7S18_15885"/>
<evidence type="ECO:0000313" key="2">
    <source>
        <dbReference type="Proteomes" id="UP000241074"/>
    </source>
</evidence>
<proteinExistence type="predicted"/>
<keyword evidence="2" id="KW-1185">Reference proteome</keyword>
<gene>
    <name evidence="1" type="ORF">C7S18_15885</name>
</gene>
<name>A0A2P1PUP6_9GAMM</name>